<gene>
    <name evidence="2" type="ORF">METZ01_LOCUS223622</name>
</gene>
<feature type="domain" description="Pyrrolo-quinoline quinone repeat" evidence="1">
    <location>
        <begin position="330"/>
        <end position="399"/>
    </location>
</feature>
<protein>
    <recommendedName>
        <fullName evidence="1">Pyrrolo-quinoline quinone repeat domain-containing protein</fullName>
    </recommendedName>
</protein>
<organism evidence="2">
    <name type="scientific">marine metagenome</name>
    <dbReference type="NCBI Taxonomy" id="408172"/>
    <lineage>
        <taxon>unclassified sequences</taxon>
        <taxon>metagenomes</taxon>
        <taxon>ecological metagenomes</taxon>
    </lineage>
</organism>
<dbReference type="Pfam" id="PF13360">
    <property type="entry name" value="PQQ_2"/>
    <property type="match status" value="2"/>
</dbReference>
<dbReference type="SMART" id="SM00564">
    <property type="entry name" value="PQQ"/>
    <property type="match status" value="4"/>
</dbReference>
<dbReference type="InterPro" id="IPR018391">
    <property type="entry name" value="PQQ_b-propeller_rpt"/>
</dbReference>
<reference evidence="2" key="1">
    <citation type="submission" date="2018-05" db="EMBL/GenBank/DDBJ databases">
        <authorList>
            <person name="Lanie J.A."/>
            <person name="Ng W.-L."/>
            <person name="Kazmierczak K.M."/>
            <person name="Andrzejewski T.M."/>
            <person name="Davidsen T.M."/>
            <person name="Wayne K.J."/>
            <person name="Tettelin H."/>
            <person name="Glass J.I."/>
            <person name="Rusch D."/>
            <person name="Podicherti R."/>
            <person name="Tsui H.-C.T."/>
            <person name="Winkler M.E."/>
        </authorList>
    </citation>
    <scope>NUCLEOTIDE SEQUENCE</scope>
</reference>
<dbReference type="PANTHER" id="PTHR34512">
    <property type="entry name" value="CELL SURFACE PROTEIN"/>
    <property type="match status" value="1"/>
</dbReference>
<name>A0A382G690_9ZZZZ</name>
<feature type="domain" description="Pyrrolo-quinoline quinone repeat" evidence="1">
    <location>
        <begin position="90"/>
        <end position="287"/>
    </location>
</feature>
<dbReference type="Gene3D" id="2.130.10.10">
    <property type="entry name" value="YVTN repeat-like/Quinoprotein amine dehydrogenase"/>
    <property type="match status" value="1"/>
</dbReference>
<accession>A0A382G690</accession>
<dbReference type="InterPro" id="IPR011047">
    <property type="entry name" value="Quinoprotein_ADH-like_sf"/>
</dbReference>
<evidence type="ECO:0000313" key="2">
    <source>
        <dbReference type="EMBL" id="SVB70768.1"/>
    </source>
</evidence>
<proteinExistence type="predicted"/>
<dbReference type="SUPFAM" id="SSF50998">
    <property type="entry name" value="Quinoprotein alcohol dehydrogenase-like"/>
    <property type="match status" value="1"/>
</dbReference>
<sequence length="418" mass="45880">MKLNKFAALAVLGVLSFFVSSTEAAVSGWTNWRGPHQSGYTDEKGLPDEIDPKKNLLWSCDIAGRGTPVIAEGKVYAWGYRGKGPDLQEVLVCLNESDGKLRWEHGYNDYLSDTVYSRYTVGSPTIDPVTGWVYLMTTNGGVKCFDADGKMQWEYSLMERYGRLTFPNGRTGAPVIDGDLVIVRGVTSYWGKQGPARDRFYAFKKKSGEAVWASTPGVAPKDSSFSTPVLANVGGRRVFYVGTGDGNAACVDVRTGQALWRFQTSQGGVNSSVVIHEGVLVSIHGKENIDAAEEGRMIGIKLPTKLPAPGEPQMVLKDKNPEIADGKDWELWRHSFAMFTSSPVMADGRVYQVTKTGVLVCVEVKTGKLLFKEKLNNEQIHSSPLYSEGKLYIGFPNGRFLVVKPKDDGVDILSEVKL</sequence>
<dbReference type="InterPro" id="IPR002372">
    <property type="entry name" value="PQQ_rpt_dom"/>
</dbReference>
<dbReference type="Gene3D" id="2.40.10.480">
    <property type="match status" value="1"/>
</dbReference>
<feature type="non-terminal residue" evidence="2">
    <location>
        <position position="418"/>
    </location>
</feature>
<dbReference type="EMBL" id="UINC01053800">
    <property type="protein sequence ID" value="SVB70768.1"/>
    <property type="molecule type" value="Genomic_DNA"/>
</dbReference>
<dbReference type="PANTHER" id="PTHR34512:SF30">
    <property type="entry name" value="OUTER MEMBRANE PROTEIN ASSEMBLY FACTOR BAMB"/>
    <property type="match status" value="1"/>
</dbReference>
<dbReference type="InterPro" id="IPR015943">
    <property type="entry name" value="WD40/YVTN_repeat-like_dom_sf"/>
</dbReference>
<evidence type="ECO:0000259" key="1">
    <source>
        <dbReference type="Pfam" id="PF13360"/>
    </source>
</evidence>
<dbReference type="AlphaFoldDB" id="A0A382G690"/>